<organism evidence="1 2">
    <name type="scientific">Cognatilysobacter lacus</name>
    <dbReference type="NCBI Taxonomy" id="1643323"/>
    <lineage>
        <taxon>Bacteria</taxon>
        <taxon>Pseudomonadati</taxon>
        <taxon>Pseudomonadota</taxon>
        <taxon>Gammaproteobacteria</taxon>
        <taxon>Lysobacterales</taxon>
        <taxon>Lysobacteraceae</taxon>
        <taxon>Cognatilysobacter</taxon>
    </lineage>
</organism>
<keyword evidence="2" id="KW-1185">Reference proteome</keyword>
<gene>
    <name evidence="1" type="ORF">FW784_12310</name>
</gene>
<sequence>MRRSLPALVFAASAAVFLGTACSTVGTLLGSDTISFSQPQIQARLAKGFPRDYQKLGGLVTLTLMNPRLSIPAGERRLRVDFDFAAGALGHASRTPDGSFTLTSSLRYDPATRGLHLYEPRIESVEAGALGGRMADTFRSALNDWLSDWSQKEPIYRFDDSLIGRLGARRVEGTKIEDGQVVVKLGE</sequence>
<accession>A0A5D8YXR2</accession>
<protein>
    <submittedName>
        <fullName evidence="1">DUF1439 domain-containing protein</fullName>
    </submittedName>
</protein>
<dbReference type="OrthoDB" id="5983686at2"/>
<evidence type="ECO:0000313" key="1">
    <source>
        <dbReference type="EMBL" id="TZF85364.1"/>
    </source>
</evidence>
<comment type="caution">
    <text evidence="1">The sequence shown here is derived from an EMBL/GenBank/DDBJ whole genome shotgun (WGS) entry which is preliminary data.</text>
</comment>
<dbReference type="PROSITE" id="PS51257">
    <property type="entry name" value="PROKAR_LIPOPROTEIN"/>
    <property type="match status" value="1"/>
</dbReference>
<dbReference type="RefSeq" id="WP_149353632.1">
    <property type="nucleotide sequence ID" value="NZ_VTRV01000171.1"/>
</dbReference>
<proteinExistence type="predicted"/>
<name>A0A5D8YXR2_9GAMM</name>
<reference evidence="1 2" key="1">
    <citation type="submission" date="2019-08" db="EMBL/GenBank/DDBJ databases">
        <title>Draft genome sequence of Lysobacter sp. UKS-15.</title>
        <authorList>
            <person name="Im W.-T."/>
        </authorList>
    </citation>
    <scope>NUCLEOTIDE SEQUENCE [LARGE SCALE GENOMIC DNA]</scope>
    <source>
        <strain evidence="1 2">UKS-15</strain>
    </source>
</reference>
<dbReference type="Gene3D" id="3.15.10.40">
    <property type="entry name" value="Uncharacterised protein PF07273, DUF1439"/>
    <property type="match status" value="1"/>
</dbReference>
<dbReference type="Proteomes" id="UP000323164">
    <property type="component" value="Unassembled WGS sequence"/>
</dbReference>
<dbReference type="AlphaFoldDB" id="A0A5D8YXR2"/>
<evidence type="ECO:0000313" key="2">
    <source>
        <dbReference type="Proteomes" id="UP000323164"/>
    </source>
</evidence>
<dbReference type="EMBL" id="VTRV01000171">
    <property type="protein sequence ID" value="TZF85364.1"/>
    <property type="molecule type" value="Genomic_DNA"/>
</dbReference>